<protein>
    <submittedName>
        <fullName evidence="1">Uncharacterized protein</fullName>
    </submittedName>
</protein>
<dbReference type="AlphaFoldDB" id="A0A3B5QUX1"/>
<reference evidence="2" key="1">
    <citation type="submission" date="2012-01" db="EMBL/GenBank/DDBJ databases">
        <authorList>
            <person name="Walter R."/>
            <person name="Schartl M."/>
            <person name="Warren W."/>
        </authorList>
    </citation>
    <scope>NUCLEOTIDE SEQUENCE [LARGE SCALE GENOMIC DNA]</scope>
    <source>
        <strain evidence="2">JP 163 A</strain>
    </source>
</reference>
<dbReference type="Proteomes" id="UP000002852">
    <property type="component" value="Unassembled WGS sequence"/>
</dbReference>
<dbReference type="Ensembl" id="ENSXMAT00000021757.1">
    <property type="protein sequence ID" value="ENSXMAP00000034085.1"/>
    <property type="gene ID" value="ENSXMAG00000028277.1"/>
</dbReference>
<sequence>MENGAEWQELHREEGRQIWSKCHKTKKSFYCFFVTFFEFRSLHSSWSASVMTVF</sequence>
<name>A0A3B5QUX1_XIPMA</name>
<proteinExistence type="predicted"/>
<reference evidence="2" key="2">
    <citation type="journal article" date="2013" name="Nat. Genet.">
        <title>The genome of the platyfish, Xiphophorus maculatus, provides insights into evolutionary adaptation and several complex traits.</title>
        <authorList>
            <person name="Schartl M."/>
            <person name="Walter R.B."/>
            <person name="Shen Y."/>
            <person name="Garcia T."/>
            <person name="Catchen J."/>
            <person name="Amores A."/>
            <person name="Braasch I."/>
            <person name="Chalopin D."/>
            <person name="Volff J.N."/>
            <person name="Lesch K.P."/>
            <person name="Bisazza A."/>
            <person name="Minx P."/>
            <person name="Hillier L."/>
            <person name="Wilson R.K."/>
            <person name="Fuerstenberg S."/>
            <person name="Boore J."/>
            <person name="Searle S."/>
            <person name="Postlethwait J.H."/>
            <person name="Warren W.C."/>
        </authorList>
    </citation>
    <scope>NUCLEOTIDE SEQUENCE [LARGE SCALE GENOMIC DNA]</scope>
    <source>
        <strain evidence="2">JP 163 A</strain>
    </source>
</reference>
<evidence type="ECO:0000313" key="2">
    <source>
        <dbReference type="Proteomes" id="UP000002852"/>
    </source>
</evidence>
<keyword evidence="2" id="KW-1185">Reference proteome</keyword>
<reference evidence="1" key="4">
    <citation type="submission" date="2025-09" db="UniProtKB">
        <authorList>
            <consortium name="Ensembl"/>
        </authorList>
    </citation>
    <scope>IDENTIFICATION</scope>
    <source>
        <strain evidence="1">JP 163 A</strain>
    </source>
</reference>
<accession>A0A3B5QUX1</accession>
<organism evidence="1 2">
    <name type="scientific">Xiphophorus maculatus</name>
    <name type="common">Southern platyfish</name>
    <name type="synonym">Platypoecilus maculatus</name>
    <dbReference type="NCBI Taxonomy" id="8083"/>
    <lineage>
        <taxon>Eukaryota</taxon>
        <taxon>Metazoa</taxon>
        <taxon>Chordata</taxon>
        <taxon>Craniata</taxon>
        <taxon>Vertebrata</taxon>
        <taxon>Euteleostomi</taxon>
        <taxon>Actinopterygii</taxon>
        <taxon>Neopterygii</taxon>
        <taxon>Teleostei</taxon>
        <taxon>Neoteleostei</taxon>
        <taxon>Acanthomorphata</taxon>
        <taxon>Ovalentaria</taxon>
        <taxon>Atherinomorphae</taxon>
        <taxon>Cyprinodontiformes</taxon>
        <taxon>Poeciliidae</taxon>
        <taxon>Poeciliinae</taxon>
        <taxon>Xiphophorus</taxon>
    </lineage>
</organism>
<evidence type="ECO:0000313" key="1">
    <source>
        <dbReference type="Ensembl" id="ENSXMAP00000034085.1"/>
    </source>
</evidence>
<dbReference type="InParanoid" id="A0A3B5QUX1"/>
<reference evidence="1" key="3">
    <citation type="submission" date="2025-08" db="UniProtKB">
        <authorList>
            <consortium name="Ensembl"/>
        </authorList>
    </citation>
    <scope>IDENTIFICATION</scope>
    <source>
        <strain evidence="1">JP 163 A</strain>
    </source>
</reference>